<sequence>MSILVLGATGKTGTHVVQLLRETDPTLNVIPVSRPTFDWSKPDTYASVLTAEPPVKAVYIVAPNHELNVLGTIRSFVELAISKGVKRFVLLSAALAPKGGPMLGEVQEYLESDEVTKRGITPVTIKPSFFYENFTLIDLDTIKKENTIVSAKGKGRLGWVAARDIAQAAVDALLADNPPHSDVPVFGPELLTTDDAAKIFSEVLGRTITHTAVSEEEMTKRFSSRMPAEYAAMLAGAEALVAKDWDVELFDLPSTHKGKITLKEWIAQNKHVWAV</sequence>
<dbReference type="PANTHER" id="PTHR43162">
    <property type="match status" value="1"/>
</dbReference>
<protein>
    <submittedName>
        <fullName evidence="1">NAD(P)-binding protein</fullName>
    </submittedName>
</protein>
<accession>A0A0D7BQU7</accession>
<evidence type="ECO:0000313" key="1">
    <source>
        <dbReference type="EMBL" id="KIY72792.1"/>
    </source>
</evidence>
<dbReference type="PANTHER" id="PTHR43162:SF1">
    <property type="entry name" value="PRESTALK A DIFFERENTIATION PROTEIN A"/>
    <property type="match status" value="1"/>
</dbReference>
<dbReference type="STRING" id="1314674.A0A0D7BQU7"/>
<keyword evidence="2" id="KW-1185">Reference proteome</keyword>
<dbReference type="AlphaFoldDB" id="A0A0D7BQU7"/>
<reference evidence="1 2" key="1">
    <citation type="journal article" date="2015" name="Fungal Genet. Biol.">
        <title>Evolution of novel wood decay mechanisms in Agaricales revealed by the genome sequences of Fistulina hepatica and Cylindrobasidium torrendii.</title>
        <authorList>
            <person name="Floudas D."/>
            <person name="Held B.W."/>
            <person name="Riley R."/>
            <person name="Nagy L.G."/>
            <person name="Koehler G."/>
            <person name="Ransdell A.S."/>
            <person name="Younus H."/>
            <person name="Chow J."/>
            <person name="Chiniquy J."/>
            <person name="Lipzen A."/>
            <person name="Tritt A."/>
            <person name="Sun H."/>
            <person name="Haridas S."/>
            <person name="LaButti K."/>
            <person name="Ohm R.A."/>
            <person name="Kues U."/>
            <person name="Blanchette R.A."/>
            <person name="Grigoriev I.V."/>
            <person name="Minto R.E."/>
            <person name="Hibbett D.S."/>
        </authorList>
    </citation>
    <scope>NUCLEOTIDE SEQUENCE [LARGE SCALE GENOMIC DNA]</scope>
    <source>
        <strain evidence="1 2">FP15055 ss-10</strain>
    </source>
</reference>
<dbReference type="Gene3D" id="3.90.25.10">
    <property type="entry name" value="UDP-galactose 4-epimerase, domain 1"/>
    <property type="match status" value="1"/>
</dbReference>
<dbReference type="EMBL" id="KN880440">
    <property type="protein sequence ID" value="KIY72792.1"/>
    <property type="molecule type" value="Genomic_DNA"/>
</dbReference>
<name>A0A0D7BQU7_9AGAR</name>
<proteinExistence type="predicted"/>
<evidence type="ECO:0000313" key="2">
    <source>
        <dbReference type="Proteomes" id="UP000054007"/>
    </source>
</evidence>
<dbReference type="OrthoDB" id="419598at2759"/>
<dbReference type="SUPFAM" id="SSF51735">
    <property type="entry name" value="NAD(P)-binding Rossmann-fold domains"/>
    <property type="match status" value="1"/>
</dbReference>
<dbReference type="InterPro" id="IPR036291">
    <property type="entry name" value="NAD(P)-bd_dom_sf"/>
</dbReference>
<gene>
    <name evidence="1" type="ORF">CYLTODRAFT_434581</name>
</gene>
<dbReference type="Gene3D" id="3.40.50.720">
    <property type="entry name" value="NAD(P)-binding Rossmann-like Domain"/>
    <property type="match status" value="1"/>
</dbReference>
<dbReference type="InterPro" id="IPR051604">
    <property type="entry name" value="Ergot_Alk_Oxidoreductase"/>
</dbReference>
<dbReference type="Proteomes" id="UP000054007">
    <property type="component" value="Unassembled WGS sequence"/>
</dbReference>
<organism evidence="1 2">
    <name type="scientific">Cylindrobasidium torrendii FP15055 ss-10</name>
    <dbReference type="NCBI Taxonomy" id="1314674"/>
    <lineage>
        <taxon>Eukaryota</taxon>
        <taxon>Fungi</taxon>
        <taxon>Dikarya</taxon>
        <taxon>Basidiomycota</taxon>
        <taxon>Agaricomycotina</taxon>
        <taxon>Agaricomycetes</taxon>
        <taxon>Agaricomycetidae</taxon>
        <taxon>Agaricales</taxon>
        <taxon>Marasmiineae</taxon>
        <taxon>Physalacriaceae</taxon>
        <taxon>Cylindrobasidium</taxon>
    </lineage>
</organism>